<dbReference type="AlphaFoldDB" id="A0A1H6SIW3"/>
<feature type="domain" description="Helicase ATP-binding" evidence="5">
    <location>
        <begin position="28"/>
        <end position="302"/>
    </location>
</feature>
<accession>A0A1H6SIW3</accession>
<dbReference type="Pfam" id="PF00270">
    <property type="entry name" value="DEAD"/>
    <property type="match status" value="1"/>
</dbReference>
<dbReference type="Proteomes" id="UP000199200">
    <property type="component" value="Unassembled WGS sequence"/>
</dbReference>
<evidence type="ECO:0000256" key="3">
    <source>
        <dbReference type="ARBA" id="ARBA00022840"/>
    </source>
</evidence>
<keyword evidence="7" id="KW-1185">Reference proteome</keyword>
<dbReference type="SUPFAM" id="SSF52540">
    <property type="entry name" value="P-loop containing nucleoside triphosphate hydrolases"/>
    <property type="match status" value="1"/>
</dbReference>
<organism evidence="6 7">
    <name type="scientific">Bhargavaea ginsengi</name>
    <dbReference type="NCBI Taxonomy" id="426757"/>
    <lineage>
        <taxon>Bacteria</taxon>
        <taxon>Bacillati</taxon>
        <taxon>Bacillota</taxon>
        <taxon>Bacilli</taxon>
        <taxon>Bacillales</taxon>
        <taxon>Caryophanaceae</taxon>
        <taxon>Bhargavaea</taxon>
    </lineage>
</organism>
<proteinExistence type="inferred from homology"/>
<dbReference type="SMART" id="SM00491">
    <property type="entry name" value="HELICc2"/>
    <property type="match status" value="1"/>
</dbReference>
<evidence type="ECO:0000259" key="5">
    <source>
        <dbReference type="PROSITE" id="PS51193"/>
    </source>
</evidence>
<dbReference type="PANTHER" id="PTHR11472">
    <property type="entry name" value="DNA REPAIR DEAD HELICASE RAD3/XP-D SUBFAMILY MEMBER"/>
    <property type="match status" value="1"/>
</dbReference>
<dbReference type="OrthoDB" id="9803913at2"/>
<keyword evidence="2" id="KW-0378">Hydrolase</keyword>
<comment type="similarity">
    <text evidence="4">Belongs to the helicase family. DinG subfamily.</text>
</comment>
<dbReference type="PROSITE" id="PS51193">
    <property type="entry name" value="HELICASE_ATP_BIND_2"/>
    <property type="match status" value="1"/>
</dbReference>
<dbReference type="InterPro" id="IPR027417">
    <property type="entry name" value="P-loop_NTPase"/>
</dbReference>
<gene>
    <name evidence="6" type="ORF">SAMN04488127_0042</name>
</gene>
<reference evidence="7" key="1">
    <citation type="submission" date="2016-10" db="EMBL/GenBank/DDBJ databases">
        <authorList>
            <person name="Varghese N."/>
            <person name="Submissions S."/>
        </authorList>
    </citation>
    <scope>NUCLEOTIDE SEQUENCE [LARGE SCALE GENOMIC DNA]</scope>
    <source>
        <strain evidence="7">CGMCC 1.6763</strain>
    </source>
</reference>
<evidence type="ECO:0000313" key="6">
    <source>
        <dbReference type="EMBL" id="SEI63715.1"/>
    </source>
</evidence>
<protein>
    <submittedName>
        <fullName evidence="6">ATP-dependent DNA helicase DinG</fullName>
    </submittedName>
</protein>
<dbReference type="GO" id="GO:0003676">
    <property type="term" value="F:nucleic acid binding"/>
    <property type="evidence" value="ECO:0007669"/>
    <property type="project" value="InterPro"/>
</dbReference>
<dbReference type="InterPro" id="IPR011545">
    <property type="entry name" value="DEAD/DEAH_box_helicase_dom"/>
</dbReference>
<keyword evidence="3" id="KW-0067">ATP-binding</keyword>
<name>A0A1H6SIW3_9BACL</name>
<dbReference type="Gene3D" id="3.40.50.300">
    <property type="entry name" value="P-loop containing nucleotide triphosphate hydrolases"/>
    <property type="match status" value="2"/>
</dbReference>
<keyword evidence="6" id="KW-0347">Helicase</keyword>
<evidence type="ECO:0000313" key="7">
    <source>
        <dbReference type="Proteomes" id="UP000199200"/>
    </source>
</evidence>
<dbReference type="EMBL" id="FNZF01000001">
    <property type="protein sequence ID" value="SEI63715.1"/>
    <property type="molecule type" value="Genomic_DNA"/>
</dbReference>
<dbReference type="InterPro" id="IPR006555">
    <property type="entry name" value="ATP-dep_Helicase_C"/>
</dbReference>
<dbReference type="PANTHER" id="PTHR11472:SF57">
    <property type="entry name" value="ATP-DEPENDENT HELICASE YPVA-RELATED"/>
    <property type="match status" value="1"/>
</dbReference>
<dbReference type="GO" id="GO:0016818">
    <property type="term" value="F:hydrolase activity, acting on acid anhydrides, in phosphorus-containing anhydrides"/>
    <property type="evidence" value="ECO:0007669"/>
    <property type="project" value="InterPro"/>
</dbReference>
<dbReference type="GO" id="GO:0005524">
    <property type="term" value="F:ATP binding"/>
    <property type="evidence" value="ECO:0007669"/>
    <property type="project" value="UniProtKB-KW"/>
</dbReference>
<evidence type="ECO:0000256" key="2">
    <source>
        <dbReference type="ARBA" id="ARBA00022801"/>
    </source>
</evidence>
<sequence>MKQAIPFALDRERSFFESLDDWIGDVLYDELTEKGFDLRDEQVFMAFQIGQALKDKSVLFAEAGVGTGKTIAYLLPAVAYARYTGKPAIIACADETLIDQLVKETGDIGKLERALGLIVDVRLAKSREQYLCLKRLDESKGVTDVADDIDASLPDFVRGHGSMMRLDPYGARSDYPDLSDEDWSSVNYDPLYQCGSCELRNRCGQTLHRNHYRASTDLIICSQDFYMEHLWTKESRSRQGQLPLLPESSVVVFDEGHLLEYAAQKAFTYRVQERTIDTVLSRIMVDGVREKTLVLMEALIDRHAELFRLLHESAQGEGDRRAIVRSKAIGDHAATVVKLAIDILEELVFDSDLYVIPEYDLKIAEEYLEQYIHSMKLFCENGEAVDWLEDENGDETLVIMPRLVTDMLEELLFSKKMPVIFSSATMSVDGDFSFLAGSLGIRDHKSFSVESPFEYDEVMKIRVTDAADKASEVLRLTEDDGQQSLILFRSKATMDVFRKATGGDPRFLFEGDRALSAMVRDFQEGKAQVLCSWHLWEGLDIPGEALTRVIIHDLPYPPDDPLFEAKRRFAEDAHRDIDLPYMLLRLRQGIGRLIRTSEDHGDIQLLLDENDLKAEEEILKVLPVQPDSLPSA</sequence>
<evidence type="ECO:0000256" key="1">
    <source>
        <dbReference type="ARBA" id="ARBA00022741"/>
    </source>
</evidence>
<dbReference type="GO" id="GO:0003678">
    <property type="term" value="F:DNA helicase activity"/>
    <property type="evidence" value="ECO:0007669"/>
    <property type="project" value="TreeGrafter"/>
</dbReference>
<keyword evidence="1" id="KW-0547">Nucleotide-binding</keyword>
<evidence type="ECO:0000256" key="4">
    <source>
        <dbReference type="ARBA" id="ARBA00038058"/>
    </source>
</evidence>
<dbReference type="GO" id="GO:0006139">
    <property type="term" value="P:nucleobase-containing compound metabolic process"/>
    <property type="evidence" value="ECO:0007669"/>
    <property type="project" value="InterPro"/>
</dbReference>
<dbReference type="RefSeq" id="WP_092048599.1">
    <property type="nucleotide sequence ID" value="NZ_FNZF01000001.1"/>
</dbReference>
<dbReference type="Pfam" id="PF13307">
    <property type="entry name" value="Helicase_C_2"/>
    <property type="match status" value="1"/>
</dbReference>
<dbReference type="STRING" id="426757.SAMN04488127_0042"/>
<dbReference type="InterPro" id="IPR045028">
    <property type="entry name" value="DinG/Rad3-like"/>
</dbReference>
<dbReference type="InterPro" id="IPR014013">
    <property type="entry name" value="Helic_SF1/SF2_ATP-bd_DinG/Rad3"/>
</dbReference>